<dbReference type="PANTHER" id="PTHR33376">
    <property type="match status" value="1"/>
</dbReference>
<proteinExistence type="predicted"/>
<accession>A0A412YY74</accession>
<dbReference type="CDD" id="cd13671">
    <property type="entry name" value="PBP2_TRAP_SBP_like_3"/>
    <property type="match status" value="1"/>
</dbReference>
<dbReference type="PROSITE" id="PS51257">
    <property type="entry name" value="PROKAR_LIPOPROTEIN"/>
    <property type="match status" value="1"/>
</dbReference>
<name>A0A412YY74_9FIRM</name>
<feature type="chain" id="PRO_5044397632" evidence="3">
    <location>
        <begin position="25"/>
        <end position="373"/>
    </location>
</feature>
<evidence type="ECO:0000313" key="5">
    <source>
        <dbReference type="Proteomes" id="UP000284543"/>
    </source>
</evidence>
<gene>
    <name evidence="4" type="ORF">DWW02_23430</name>
</gene>
<dbReference type="InterPro" id="IPR004682">
    <property type="entry name" value="TRAP_DctP"/>
</dbReference>
<keyword evidence="1 3" id="KW-0732">Signal</keyword>
<comment type="caution">
    <text evidence="4">The sequence shown here is derived from an EMBL/GenBank/DDBJ whole genome shotgun (WGS) entry which is preliminary data.</text>
</comment>
<dbReference type="RefSeq" id="WP_002570729.1">
    <property type="nucleotide sequence ID" value="NZ_BAABZS010000002.1"/>
</dbReference>
<evidence type="ECO:0000256" key="1">
    <source>
        <dbReference type="ARBA" id="ARBA00022729"/>
    </source>
</evidence>
<dbReference type="GeneID" id="23114531"/>
<dbReference type="Gene3D" id="3.40.190.170">
    <property type="entry name" value="Bacterial extracellular solute-binding protein, family 7"/>
    <property type="match status" value="1"/>
</dbReference>
<feature type="signal peptide" evidence="3">
    <location>
        <begin position="1"/>
        <end position="24"/>
    </location>
</feature>
<feature type="compositionally biased region" description="Basic and acidic residues" evidence="2">
    <location>
        <begin position="38"/>
        <end position="64"/>
    </location>
</feature>
<dbReference type="NCBIfam" id="NF037995">
    <property type="entry name" value="TRAP_S1"/>
    <property type="match status" value="1"/>
</dbReference>
<reference evidence="4 5" key="1">
    <citation type="submission" date="2018-08" db="EMBL/GenBank/DDBJ databases">
        <title>A genome reference for cultivated species of the human gut microbiota.</title>
        <authorList>
            <person name="Zou Y."/>
            <person name="Xue W."/>
            <person name="Luo G."/>
        </authorList>
    </citation>
    <scope>NUCLEOTIDE SEQUENCE [LARGE SCALE GENOMIC DNA]</scope>
    <source>
        <strain evidence="4 5">AF14-18</strain>
    </source>
</reference>
<dbReference type="PANTHER" id="PTHR33376:SF2">
    <property type="entry name" value="DICARBOXYLATE-BINDING PERIPLASMIC PROTEIN"/>
    <property type="match status" value="1"/>
</dbReference>
<sequence>MKKRSVMMALGLVMTLTACGGGNAGTTAAPSSGSETQTEAKAEEKTEGDTAAQEENKEESKTEASGDTVTLKLSNNQPDGNCTTIAVEWFADQVRERTDGRVNIEVYNNGTLGDAISCLEQLQYGGMDIVKADLSTMTNFVDEYNALMMPYIYKNTEHFWKVHGGDIGMGILRGDKMKEKKLYGLTYYDGGTRCFYNTKKEIHSPADMKGMLVRVQQSELMMSMVEALGGQSVATAYSEVYSALQTGVVDAAENSIVNYLDQSHFEVAPYFVEDHHTRSADILVMGEKSREKLSAEDLKIIDDTALESWEYQKELWAEAEEESKQKLLEQDVTITELTEEELKAFQDACEPIWYSYEGGAYKDIIDQIVEAGK</sequence>
<protein>
    <submittedName>
        <fullName evidence="4">TRAP transporter substrate-binding protein DctP</fullName>
    </submittedName>
</protein>
<dbReference type="GO" id="GO:0030288">
    <property type="term" value="C:outer membrane-bounded periplasmic space"/>
    <property type="evidence" value="ECO:0007669"/>
    <property type="project" value="InterPro"/>
</dbReference>
<dbReference type="GO" id="GO:0055085">
    <property type="term" value="P:transmembrane transport"/>
    <property type="evidence" value="ECO:0007669"/>
    <property type="project" value="InterPro"/>
</dbReference>
<dbReference type="Proteomes" id="UP000284543">
    <property type="component" value="Unassembled WGS sequence"/>
</dbReference>
<dbReference type="Pfam" id="PF03480">
    <property type="entry name" value="DctP"/>
    <property type="match status" value="1"/>
</dbReference>
<dbReference type="NCBIfam" id="TIGR00787">
    <property type="entry name" value="dctP"/>
    <property type="match status" value="1"/>
</dbReference>
<feature type="compositionally biased region" description="Low complexity" evidence="2">
    <location>
        <begin position="25"/>
        <end position="37"/>
    </location>
</feature>
<feature type="region of interest" description="Disordered" evidence="2">
    <location>
        <begin position="20"/>
        <end position="75"/>
    </location>
</feature>
<feature type="compositionally biased region" description="Polar residues" evidence="2">
    <location>
        <begin position="65"/>
        <end position="75"/>
    </location>
</feature>
<organism evidence="4 5">
    <name type="scientific">Enterocloster bolteae</name>
    <dbReference type="NCBI Taxonomy" id="208479"/>
    <lineage>
        <taxon>Bacteria</taxon>
        <taxon>Bacillati</taxon>
        <taxon>Bacillota</taxon>
        <taxon>Clostridia</taxon>
        <taxon>Lachnospirales</taxon>
        <taxon>Lachnospiraceae</taxon>
        <taxon>Enterocloster</taxon>
    </lineage>
</organism>
<dbReference type="EMBL" id="QRZM01000013">
    <property type="protein sequence ID" value="RGV72597.1"/>
    <property type="molecule type" value="Genomic_DNA"/>
</dbReference>
<dbReference type="PIRSF" id="PIRSF006470">
    <property type="entry name" value="DctB"/>
    <property type="match status" value="1"/>
</dbReference>
<dbReference type="InterPro" id="IPR018389">
    <property type="entry name" value="DctP_fam"/>
</dbReference>
<evidence type="ECO:0000313" key="4">
    <source>
        <dbReference type="EMBL" id="RGV72597.1"/>
    </source>
</evidence>
<dbReference type="InterPro" id="IPR038404">
    <property type="entry name" value="TRAP_DctP_sf"/>
</dbReference>
<dbReference type="AlphaFoldDB" id="A0A412YY74"/>
<evidence type="ECO:0000256" key="2">
    <source>
        <dbReference type="SAM" id="MobiDB-lite"/>
    </source>
</evidence>
<evidence type="ECO:0000256" key="3">
    <source>
        <dbReference type="SAM" id="SignalP"/>
    </source>
</evidence>
<dbReference type="GO" id="GO:0030246">
    <property type="term" value="F:carbohydrate binding"/>
    <property type="evidence" value="ECO:0007669"/>
    <property type="project" value="TreeGrafter"/>
</dbReference>